<dbReference type="Pfam" id="PF00501">
    <property type="entry name" value="AMP-binding"/>
    <property type="match status" value="1"/>
</dbReference>
<evidence type="ECO:0000256" key="1">
    <source>
        <dbReference type="ARBA" id="ARBA00006432"/>
    </source>
</evidence>
<accession>A0ABR9K331</accession>
<dbReference type="RefSeq" id="WP_192763166.1">
    <property type="nucleotide sequence ID" value="NZ_JADBDZ010000001.1"/>
</dbReference>
<dbReference type="PANTHER" id="PTHR43859:SF4">
    <property type="entry name" value="BUTANOATE--COA LIGASE AAE1-RELATED"/>
    <property type="match status" value="1"/>
</dbReference>
<sequence>MIVPFSVSDFVDRAVQVYGERTAVIDEPDQPAPPLGAPTYAEFGALARRQAAFLDGLGVGFGDRVAVVGQNSGRLLTSFFGVSGFGRVLVPVNFRLRPDEVRYIVEHSGARVLYVDPELDEALRDVPAEHRFVLGDDGDLFAPEGAEPEPWDPDENATATINYTSGTTARPKGVRLTHRNLWTNAVTFALHAGVTDRDVYLHTLPQFHANGWGMPFAMTGLGVPHVILRKVDGAEILRRVERHGVTVMCAAPAVVAAILDAARDWDGEIPGRDRVRIIVAGAPPPTRTVQRVQEELGWEFIQIYGLTETSPLLTVNRTRAEWDDLDPADRAAKLIRAGAPALGTRLKVEVPDGDEHGTGEVLARSNVVMDGYWRQPAETDAALGDGWFRTGDGGDIGDDGYLSISDRKKDVIITGGENVSSIEVEDVLFSHPAVAEVAVIGVPDDKWGETVKALVVLAPGAAATEADLIRWCKDRAAGYKAPTSVEFREELARTATGKLQKFKLRAPYWSDNDRKVN</sequence>
<evidence type="ECO:0000313" key="7">
    <source>
        <dbReference type="EMBL" id="MBE1537261.1"/>
    </source>
</evidence>
<comment type="caution">
    <text evidence="7">The sequence shown here is derived from an EMBL/GenBank/DDBJ whole genome shotgun (WGS) entry which is preliminary data.</text>
</comment>
<reference evidence="7 8" key="1">
    <citation type="submission" date="2020-10" db="EMBL/GenBank/DDBJ databases">
        <title>Sequencing the genomes of 1000 actinobacteria strains.</title>
        <authorList>
            <person name="Klenk H.-P."/>
        </authorList>
    </citation>
    <scope>NUCLEOTIDE SEQUENCE [LARGE SCALE GENOMIC DNA]</scope>
    <source>
        <strain evidence="7 8">DSM 46744</strain>
    </source>
</reference>
<protein>
    <submittedName>
        <fullName evidence="7">Acyl-CoA synthetase (AMP-forming)/AMP-acid ligase II</fullName>
    </submittedName>
</protein>
<dbReference type="GO" id="GO:0016874">
    <property type="term" value="F:ligase activity"/>
    <property type="evidence" value="ECO:0007669"/>
    <property type="project" value="UniProtKB-KW"/>
</dbReference>
<feature type="domain" description="AMP-binding enzyme C-terminal" evidence="6">
    <location>
        <begin position="423"/>
        <end position="498"/>
    </location>
</feature>
<dbReference type="InterPro" id="IPR000873">
    <property type="entry name" value="AMP-dep_synth/lig_dom"/>
</dbReference>
<gene>
    <name evidence="7" type="ORF">H4W34_007094</name>
</gene>
<keyword evidence="3" id="KW-0276">Fatty acid metabolism</keyword>
<evidence type="ECO:0000313" key="8">
    <source>
        <dbReference type="Proteomes" id="UP000627838"/>
    </source>
</evidence>
<keyword evidence="8" id="KW-1185">Reference proteome</keyword>
<evidence type="ECO:0000256" key="2">
    <source>
        <dbReference type="ARBA" id="ARBA00022598"/>
    </source>
</evidence>
<dbReference type="SUPFAM" id="SSF56801">
    <property type="entry name" value="Acetyl-CoA synthetase-like"/>
    <property type="match status" value="1"/>
</dbReference>
<dbReference type="InterPro" id="IPR025110">
    <property type="entry name" value="AMP-bd_C"/>
</dbReference>
<feature type="domain" description="AMP-dependent synthetase/ligase" evidence="5">
    <location>
        <begin position="12"/>
        <end position="373"/>
    </location>
</feature>
<organism evidence="7 8">
    <name type="scientific">Actinomadura algeriensis</name>
    <dbReference type="NCBI Taxonomy" id="1679523"/>
    <lineage>
        <taxon>Bacteria</taxon>
        <taxon>Bacillati</taxon>
        <taxon>Actinomycetota</taxon>
        <taxon>Actinomycetes</taxon>
        <taxon>Streptosporangiales</taxon>
        <taxon>Thermomonosporaceae</taxon>
        <taxon>Actinomadura</taxon>
    </lineage>
</organism>
<keyword evidence="4" id="KW-0443">Lipid metabolism</keyword>
<dbReference type="EMBL" id="JADBDZ010000001">
    <property type="protein sequence ID" value="MBE1537261.1"/>
    <property type="molecule type" value="Genomic_DNA"/>
</dbReference>
<evidence type="ECO:0000256" key="3">
    <source>
        <dbReference type="ARBA" id="ARBA00022832"/>
    </source>
</evidence>
<comment type="similarity">
    <text evidence="1">Belongs to the ATP-dependent AMP-binding enzyme family.</text>
</comment>
<proteinExistence type="inferred from homology"/>
<dbReference type="Gene3D" id="3.30.300.30">
    <property type="match status" value="1"/>
</dbReference>
<name>A0ABR9K331_9ACTN</name>
<dbReference type="Proteomes" id="UP000627838">
    <property type="component" value="Unassembled WGS sequence"/>
</dbReference>
<evidence type="ECO:0000259" key="6">
    <source>
        <dbReference type="Pfam" id="PF13193"/>
    </source>
</evidence>
<dbReference type="InterPro" id="IPR045851">
    <property type="entry name" value="AMP-bd_C_sf"/>
</dbReference>
<dbReference type="InterPro" id="IPR042099">
    <property type="entry name" value="ANL_N_sf"/>
</dbReference>
<dbReference type="Gene3D" id="3.40.50.12780">
    <property type="entry name" value="N-terminal domain of ligase-like"/>
    <property type="match status" value="1"/>
</dbReference>
<evidence type="ECO:0000259" key="5">
    <source>
        <dbReference type="Pfam" id="PF00501"/>
    </source>
</evidence>
<keyword evidence="2 7" id="KW-0436">Ligase</keyword>
<dbReference type="PANTHER" id="PTHR43859">
    <property type="entry name" value="ACYL-ACTIVATING ENZYME"/>
    <property type="match status" value="1"/>
</dbReference>
<dbReference type="Pfam" id="PF13193">
    <property type="entry name" value="AMP-binding_C"/>
    <property type="match status" value="1"/>
</dbReference>
<evidence type="ECO:0000256" key="4">
    <source>
        <dbReference type="ARBA" id="ARBA00023098"/>
    </source>
</evidence>